<feature type="transmembrane region" description="Helical" evidence="1">
    <location>
        <begin position="377"/>
        <end position="397"/>
    </location>
</feature>
<dbReference type="GeneID" id="59237592"/>
<dbReference type="EMBL" id="CP058609">
    <property type="protein sequence ID" value="QLG73833.1"/>
    <property type="molecule type" value="Genomic_DNA"/>
</dbReference>
<dbReference type="AlphaFoldDB" id="A0A7H9B5T2"/>
<name>A0A7H9B5T2_ZYGMR</name>
<feature type="transmembrane region" description="Helical" evidence="1">
    <location>
        <begin position="12"/>
        <end position="34"/>
    </location>
</feature>
<reference evidence="2 3" key="1">
    <citation type="submission" date="2020-07" db="EMBL/GenBank/DDBJ databases">
        <title>The yeast mating-type switching endonuclease HO is a domesticated member of an unorthodox homing genetic element family.</title>
        <authorList>
            <person name="Coughlan A.Y."/>
            <person name="Lombardi L."/>
            <person name="Braun-Galleani S."/>
            <person name="Martos A.R."/>
            <person name="Galeote V."/>
            <person name="Bigey F."/>
            <person name="Dequin S."/>
            <person name="Byrne K.P."/>
            <person name="Wolfe K.H."/>
        </authorList>
    </citation>
    <scope>NUCLEOTIDE SEQUENCE [LARGE SCALE GENOMIC DNA]</scope>
    <source>
        <strain evidence="2 3">NRRL Y-6702</strain>
    </source>
</reference>
<dbReference type="Proteomes" id="UP000509704">
    <property type="component" value="Chromosome 6"/>
</dbReference>
<feature type="transmembrane region" description="Helical" evidence="1">
    <location>
        <begin position="554"/>
        <end position="575"/>
    </location>
</feature>
<keyword evidence="1" id="KW-0812">Transmembrane</keyword>
<evidence type="ECO:0000256" key="1">
    <source>
        <dbReference type="SAM" id="Phobius"/>
    </source>
</evidence>
<dbReference type="RefSeq" id="XP_037145559.1">
    <property type="nucleotide sequence ID" value="XM_037289664.1"/>
</dbReference>
<proteinExistence type="predicted"/>
<protein>
    <submittedName>
        <fullName evidence="2">Uncharacterized protein</fullName>
    </submittedName>
</protein>
<evidence type="ECO:0000313" key="2">
    <source>
        <dbReference type="EMBL" id="QLG73833.1"/>
    </source>
</evidence>
<dbReference type="OrthoDB" id="4053833at2759"/>
<organism evidence="2 3">
    <name type="scientific">Zygotorulaspora mrakii</name>
    <name type="common">Zygosaccharomyces mrakii</name>
    <dbReference type="NCBI Taxonomy" id="42260"/>
    <lineage>
        <taxon>Eukaryota</taxon>
        <taxon>Fungi</taxon>
        <taxon>Dikarya</taxon>
        <taxon>Ascomycota</taxon>
        <taxon>Saccharomycotina</taxon>
        <taxon>Saccharomycetes</taxon>
        <taxon>Saccharomycetales</taxon>
        <taxon>Saccharomycetaceae</taxon>
        <taxon>Zygotorulaspora</taxon>
    </lineage>
</organism>
<keyword evidence="1" id="KW-0472">Membrane</keyword>
<feature type="transmembrane region" description="Helical" evidence="1">
    <location>
        <begin position="284"/>
        <end position="308"/>
    </location>
</feature>
<accession>A0A7H9B5T2</accession>
<dbReference type="KEGG" id="zmk:HG535_0F03440"/>
<sequence length="577" mass="65819">MKLFPSLSLPQRLVICIFNPIIVFIFASLLLTIWSDYVMIDLTVTKIEGGGVDSVSASSTALVTTTATVTTTTTTTAVSTASQSSFATYYFDRDALEHVAQEYIEMRIKWVNATLSASYSSQLSQWQHSLDMWNVSLIKAINDKREIYQNLLAYNQSIFNALYEKSKQINETWSLFSQTALSLEDTQQVFNNLSVNYWFATSIFSNVSQQLQVLNSFDCNSKIPVIGFMPIDLNFDKSKQLDTSVTSFTNTLVNSLRENKYEAPRKRGNNLEASNTSLKKRSRYFSIICLIMYFVSIGTLCIYEWLIFRIENSLFNSHMMEILDTITAEETRGITLQQWVRKQTNKLCYTLTNPLLYRVANSIGSGLNESDSRWKYLSYYILWTLSNGKYLWILLFYTINHWQITSSLVSHQVSSAQGNFRREVTSPLTDSRLSLMKSTLEICSDFTFDVDKTIDDTLKVHFIASLDQQVDVINSQMTELSHDPTIAALSQWQNLSYSSPHDFEVNGNEFSYSVMTQALNSDSSKFVATHLSKRNTSNFNSSISETAWNKVYKWAVLLLIILLVLHFIIGLVFSVTI</sequence>
<keyword evidence="1" id="KW-1133">Transmembrane helix</keyword>
<keyword evidence="3" id="KW-1185">Reference proteome</keyword>
<evidence type="ECO:0000313" key="3">
    <source>
        <dbReference type="Proteomes" id="UP000509704"/>
    </source>
</evidence>
<gene>
    <name evidence="2" type="ORF">HG535_0F03440</name>
</gene>